<dbReference type="KEGG" id="oac:Oscil6304_0376"/>
<dbReference type="EMBL" id="CP003607">
    <property type="protein sequence ID" value="AFY80126.1"/>
    <property type="molecule type" value="Genomic_DNA"/>
</dbReference>
<accession>K9TDB8</accession>
<dbReference type="InParanoid" id="K9TDB8"/>
<protein>
    <submittedName>
        <fullName evidence="1">Uncharacterized protein</fullName>
    </submittedName>
</protein>
<dbReference type="Proteomes" id="UP000010367">
    <property type="component" value="Chromosome"/>
</dbReference>
<name>K9TDB8_9CYAN</name>
<proteinExistence type="predicted"/>
<keyword evidence="2" id="KW-1185">Reference proteome</keyword>
<dbReference type="HOGENOM" id="CLU_2586308_0_0_3"/>
<evidence type="ECO:0000313" key="2">
    <source>
        <dbReference type="Proteomes" id="UP000010367"/>
    </source>
</evidence>
<dbReference type="AlphaFoldDB" id="K9TDB8"/>
<sequence length="80" mass="8891">MLAPSGGPAHCAPTDTFFSVERLEDLYFAIPSVERLDGLYFAIPLGCRFLQIDQSGTAIGGDRTAQIRFSELRIRDLRTE</sequence>
<gene>
    <name evidence="1" type="ORF">Oscil6304_0376</name>
</gene>
<reference evidence="1 2" key="1">
    <citation type="submission" date="2012-06" db="EMBL/GenBank/DDBJ databases">
        <title>Finished chromosome of genome of Oscillatoria acuminata PCC 6304.</title>
        <authorList>
            <consortium name="US DOE Joint Genome Institute"/>
            <person name="Gugger M."/>
            <person name="Coursin T."/>
            <person name="Rippka R."/>
            <person name="Tandeau De Marsac N."/>
            <person name="Huntemann M."/>
            <person name="Wei C.-L."/>
            <person name="Han J."/>
            <person name="Detter J.C."/>
            <person name="Han C."/>
            <person name="Tapia R."/>
            <person name="Davenport K."/>
            <person name="Daligault H."/>
            <person name="Erkkila T."/>
            <person name="Gu W."/>
            <person name="Munk A.C.C."/>
            <person name="Teshima H."/>
            <person name="Xu Y."/>
            <person name="Chain P."/>
            <person name="Chen A."/>
            <person name="Krypides N."/>
            <person name="Mavromatis K."/>
            <person name="Markowitz V."/>
            <person name="Szeto E."/>
            <person name="Ivanova N."/>
            <person name="Mikhailova N."/>
            <person name="Ovchinnikova G."/>
            <person name="Pagani I."/>
            <person name="Pati A."/>
            <person name="Goodwin L."/>
            <person name="Peters L."/>
            <person name="Pitluck S."/>
            <person name="Woyke T."/>
            <person name="Kerfeld C."/>
        </authorList>
    </citation>
    <scope>NUCLEOTIDE SEQUENCE [LARGE SCALE GENOMIC DNA]</scope>
    <source>
        <strain evidence="1 2">PCC 6304</strain>
    </source>
</reference>
<organism evidence="1 2">
    <name type="scientific">Oscillatoria acuminata PCC 6304</name>
    <dbReference type="NCBI Taxonomy" id="56110"/>
    <lineage>
        <taxon>Bacteria</taxon>
        <taxon>Bacillati</taxon>
        <taxon>Cyanobacteriota</taxon>
        <taxon>Cyanophyceae</taxon>
        <taxon>Oscillatoriophycideae</taxon>
        <taxon>Oscillatoriales</taxon>
        <taxon>Oscillatoriaceae</taxon>
        <taxon>Oscillatoria</taxon>
    </lineage>
</organism>
<evidence type="ECO:0000313" key="1">
    <source>
        <dbReference type="EMBL" id="AFY80126.1"/>
    </source>
</evidence>